<evidence type="ECO:0000256" key="1">
    <source>
        <dbReference type="ARBA" id="ARBA00004370"/>
    </source>
</evidence>
<keyword evidence="4" id="KW-0812">Transmembrane</keyword>
<dbReference type="SUPFAM" id="SSF54184">
    <property type="entry name" value="Penicillin-binding protein 2x (pbp-2x), c-terminal domain"/>
    <property type="match status" value="2"/>
</dbReference>
<comment type="similarity">
    <text evidence="2">Belongs to the transpeptidase family.</text>
</comment>
<evidence type="ECO:0000256" key="2">
    <source>
        <dbReference type="ARBA" id="ARBA00007171"/>
    </source>
</evidence>
<dbReference type="SUPFAM" id="SSF56601">
    <property type="entry name" value="beta-lactamase/transpeptidase-like"/>
    <property type="match status" value="1"/>
</dbReference>
<dbReference type="CDD" id="cd06575">
    <property type="entry name" value="PASTA_Pbp2x-like_2"/>
    <property type="match status" value="1"/>
</dbReference>
<dbReference type="Gene3D" id="3.90.1310.10">
    <property type="entry name" value="Penicillin-binding protein 2a (Domain 2)"/>
    <property type="match status" value="1"/>
</dbReference>
<dbReference type="Gene3D" id="3.30.10.20">
    <property type="match status" value="1"/>
</dbReference>
<dbReference type="SUPFAM" id="SSF56519">
    <property type="entry name" value="Penicillin binding protein dimerisation domain"/>
    <property type="match status" value="1"/>
</dbReference>
<evidence type="ECO:0000256" key="4">
    <source>
        <dbReference type="SAM" id="Phobius"/>
    </source>
</evidence>
<accession>A0ABW8TJD8</accession>
<evidence type="ECO:0000313" key="6">
    <source>
        <dbReference type="EMBL" id="MFL0251603.1"/>
    </source>
</evidence>
<dbReference type="Proteomes" id="UP001623592">
    <property type="component" value="Unassembled WGS sequence"/>
</dbReference>
<dbReference type="Gene3D" id="3.40.710.10">
    <property type="entry name" value="DD-peptidase/beta-lactamase superfamily"/>
    <property type="match status" value="1"/>
</dbReference>
<dbReference type="Pfam" id="PF00905">
    <property type="entry name" value="Transpeptidase"/>
    <property type="match status" value="1"/>
</dbReference>
<dbReference type="Pfam" id="PF03717">
    <property type="entry name" value="PBP_dimer"/>
    <property type="match status" value="1"/>
</dbReference>
<proteinExistence type="inferred from homology"/>
<protein>
    <submittedName>
        <fullName evidence="6">Stage V sporulation protein D</fullName>
    </submittedName>
</protein>
<gene>
    <name evidence="6" type="ORF">ACJDT4_14365</name>
</gene>
<dbReference type="CDD" id="cd06576">
    <property type="entry name" value="PASTA_Pbp2x-like_1"/>
    <property type="match status" value="1"/>
</dbReference>
<dbReference type="InterPro" id="IPR050515">
    <property type="entry name" value="Beta-lactam/transpept"/>
</dbReference>
<evidence type="ECO:0000259" key="5">
    <source>
        <dbReference type="PROSITE" id="PS51178"/>
    </source>
</evidence>
<evidence type="ECO:0000256" key="3">
    <source>
        <dbReference type="ARBA" id="ARBA00023136"/>
    </source>
</evidence>
<comment type="caution">
    <text evidence="6">The sequence shown here is derived from an EMBL/GenBank/DDBJ whole genome shotgun (WGS) entry which is preliminary data.</text>
</comment>
<dbReference type="InterPro" id="IPR011927">
    <property type="entry name" value="SpoVD_pbp"/>
</dbReference>
<dbReference type="NCBIfam" id="TIGR02214">
    <property type="entry name" value="spoVD_pbp"/>
    <property type="match status" value="1"/>
</dbReference>
<keyword evidence="3 4" id="KW-0472">Membrane</keyword>
<dbReference type="SMART" id="SM00740">
    <property type="entry name" value="PASTA"/>
    <property type="match status" value="2"/>
</dbReference>
<dbReference type="InterPro" id="IPR001460">
    <property type="entry name" value="PCN-bd_Tpept"/>
</dbReference>
<feature type="domain" description="PASTA" evidence="5">
    <location>
        <begin position="598"/>
        <end position="663"/>
    </location>
</feature>
<keyword evidence="4" id="KW-1133">Transmembrane helix</keyword>
<dbReference type="Pfam" id="PF03793">
    <property type="entry name" value="PASTA"/>
    <property type="match status" value="2"/>
</dbReference>
<dbReference type="InterPro" id="IPR012338">
    <property type="entry name" value="Beta-lactam/transpept-like"/>
</dbReference>
<dbReference type="InterPro" id="IPR036138">
    <property type="entry name" value="PBP_dimer_sf"/>
</dbReference>
<feature type="transmembrane region" description="Helical" evidence="4">
    <location>
        <begin position="16"/>
        <end position="35"/>
    </location>
</feature>
<keyword evidence="7" id="KW-1185">Reference proteome</keyword>
<evidence type="ECO:0000313" key="7">
    <source>
        <dbReference type="Proteomes" id="UP001623592"/>
    </source>
</evidence>
<name>A0ABW8TJD8_9CLOT</name>
<dbReference type="EMBL" id="JBJIAA010000011">
    <property type="protein sequence ID" value="MFL0251603.1"/>
    <property type="molecule type" value="Genomic_DNA"/>
</dbReference>
<dbReference type="PANTHER" id="PTHR30627">
    <property type="entry name" value="PEPTIDOGLYCAN D,D-TRANSPEPTIDASE"/>
    <property type="match status" value="1"/>
</dbReference>
<dbReference type="InterPro" id="IPR005543">
    <property type="entry name" value="PASTA_dom"/>
</dbReference>
<dbReference type="InterPro" id="IPR005311">
    <property type="entry name" value="PBP_dimer"/>
</dbReference>
<feature type="domain" description="PASTA" evidence="5">
    <location>
        <begin position="671"/>
        <end position="728"/>
    </location>
</feature>
<dbReference type="PANTHER" id="PTHR30627:SF1">
    <property type="entry name" value="PEPTIDOGLYCAN D,D-TRANSPEPTIDASE FTSI"/>
    <property type="match status" value="1"/>
</dbReference>
<reference evidence="6 7" key="1">
    <citation type="submission" date="2024-11" db="EMBL/GenBank/DDBJ databases">
        <authorList>
            <person name="Heng Y.C."/>
            <person name="Lim A.C.H."/>
            <person name="Lee J.K.Y."/>
            <person name="Kittelmann S."/>
        </authorList>
    </citation>
    <scope>NUCLEOTIDE SEQUENCE [LARGE SCALE GENOMIC DNA]</scope>
    <source>
        <strain evidence="6 7">WILCCON 0114</strain>
    </source>
</reference>
<dbReference type="PROSITE" id="PS51178">
    <property type="entry name" value="PASTA"/>
    <property type="match status" value="2"/>
</dbReference>
<dbReference type="RefSeq" id="WP_406788254.1">
    <property type="nucleotide sequence ID" value="NZ_JBJIAA010000011.1"/>
</dbReference>
<dbReference type="Gene3D" id="3.30.450.330">
    <property type="match status" value="1"/>
</dbReference>
<organism evidence="6 7">
    <name type="scientific">Clostridium neuense</name>
    <dbReference type="NCBI Taxonomy" id="1728934"/>
    <lineage>
        <taxon>Bacteria</taxon>
        <taxon>Bacillati</taxon>
        <taxon>Bacillota</taxon>
        <taxon>Clostridia</taxon>
        <taxon>Eubacteriales</taxon>
        <taxon>Clostridiaceae</taxon>
        <taxon>Clostridium</taxon>
    </lineage>
</organism>
<sequence>MSRKILFDRANIKSRLLAVFIILIVLICFLCYSLFKVMVMMSPKYKAMAIEQWTSEVKIAAKRGKILDRFGNELAVSGNVYRVDLDLNTIKNYIAKKKTITLNELSDELSKDLGMEKKDVDKELNKKFKDGRAMGSAILARRVEKSRADKVAALKIDGVIVSPDTKRYYPNGNFLSQVIGHTNSDGNGLTGVELQYDKYLKGTPGTRIAELDRNSKNLPYTISEYTKPSDGKDIILTIDKNMQYFAEKSAQEALNDNKAKAVTIVIMNPKNGEILALANKPDYNLNEPWDKTKTSNELQKQWRNRAVSDTFEPGSIFKVITSVAAMSEGVVHENDEFNCGGSIVIANRNIHCWKRTGHGKENFIDILKNSCNVGFATLGERLGGTLLNKYISKLGFGRKTGVDLPGEAKGIIKPTAKIGPVEAATIAFGQTDTVSIMQYMQAFNAVANGGYLITPHVMREIDNENSSGKEVLYKTYNNYNKTKVIDDNVTKNLRSYLEKVVSEGGGKKAYIAGYHIGGKTGTAQKPNPNGGGYESGKYIASFTGMAPASDPEVTVFVSIDEPDPSNYYAGQISAPVGQKVFNDIFNYLNIKQDASSDDVAKSLLKDVVIPNVRGIKREDAVKTLKSVNLDCSIEGSGTYISNMSPFPGMTVKEGTKIILYTGDSANYNSNGEVVVPDLTGYSKENAEKLLNSLGLKVKFTGSGVVDEQDIKPNTHVHKDSTINVTLEETGD</sequence>
<comment type="subcellular location">
    <subcellularLocation>
        <location evidence="1">Membrane</location>
    </subcellularLocation>
</comment>